<keyword evidence="2 7" id="KW-1003">Cell membrane</keyword>
<dbReference type="InterPro" id="IPR001640">
    <property type="entry name" value="Lgt"/>
</dbReference>
<dbReference type="PANTHER" id="PTHR30589:SF0">
    <property type="entry name" value="PHOSPHATIDYLGLYCEROL--PROLIPOPROTEIN DIACYLGLYCERYL TRANSFERASE"/>
    <property type="match status" value="1"/>
</dbReference>
<comment type="subcellular location">
    <subcellularLocation>
        <location evidence="7">Cell membrane</location>
        <topology evidence="7">Multi-pass membrane protein</topology>
    </subcellularLocation>
</comment>
<feature type="transmembrane region" description="Helical" evidence="7">
    <location>
        <begin position="21"/>
        <end position="41"/>
    </location>
</feature>
<dbReference type="EC" id="2.5.1.145" evidence="7"/>
<comment type="similarity">
    <text evidence="1 7">Belongs to the Lgt family.</text>
</comment>
<proteinExistence type="inferred from homology"/>
<evidence type="ECO:0000256" key="7">
    <source>
        <dbReference type="HAMAP-Rule" id="MF_01147"/>
    </source>
</evidence>
<dbReference type="RefSeq" id="WP_307249944.1">
    <property type="nucleotide sequence ID" value="NZ_JAUSUV010000001.1"/>
</dbReference>
<feature type="transmembrane region" description="Helical" evidence="7">
    <location>
        <begin position="87"/>
        <end position="111"/>
    </location>
</feature>
<feature type="transmembrane region" description="Helical" evidence="7">
    <location>
        <begin position="266"/>
        <end position="284"/>
    </location>
</feature>
<organism evidence="9 10">
    <name type="scientific">Croceifilum oryzae</name>
    <dbReference type="NCBI Taxonomy" id="1553429"/>
    <lineage>
        <taxon>Bacteria</taxon>
        <taxon>Bacillati</taxon>
        <taxon>Bacillota</taxon>
        <taxon>Bacilli</taxon>
        <taxon>Bacillales</taxon>
        <taxon>Thermoactinomycetaceae</taxon>
        <taxon>Croceifilum</taxon>
    </lineage>
</organism>
<comment type="catalytic activity">
    <reaction evidence="7">
        <text>L-cysteinyl-[prolipoprotein] + a 1,2-diacyl-sn-glycero-3-phospho-(1'-sn-glycerol) = an S-1,2-diacyl-sn-glyceryl-L-cysteinyl-[prolipoprotein] + sn-glycerol 1-phosphate + H(+)</text>
        <dbReference type="Rhea" id="RHEA:56712"/>
        <dbReference type="Rhea" id="RHEA-COMP:14679"/>
        <dbReference type="Rhea" id="RHEA-COMP:14680"/>
        <dbReference type="ChEBI" id="CHEBI:15378"/>
        <dbReference type="ChEBI" id="CHEBI:29950"/>
        <dbReference type="ChEBI" id="CHEBI:57685"/>
        <dbReference type="ChEBI" id="CHEBI:64716"/>
        <dbReference type="ChEBI" id="CHEBI:140658"/>
        <dbReference type="EC" id="2.5.1.145"/>
    </reaction>
</comment>
<keyword evidence="10" id="KW-1185">Reference proteome</keyword>
<reference evidence="9 10" key="1">
    <citation type="submission" date="2023-07" db="EMBL/GenBank/DDBJ databases">
        <title>Genomic Encyclopedia of Type Strains, Phase IV (KMG-IV): sequencing the most valuable type-strain genomes for metagenomic binning, comparative biology and taxonomic classification.</title>
        <authorList>
            <person name="Goeker M."/>
        </authorList>
    </citation>
    <scope>NUCLEOTIDE SEQUENCE [LARGE SCALE GENOMIC DNA]</scope>
    <source>
        <strain evidence="9 10">DSM 46876</strain>
    </source>
</reference>
<feature type="transmembrane region" description="Helical" evidence="7">
    <location>
        <begin position="53"/>
        <end position="75"/>
    </location>
</feature>
<dbReference type="AlphaFoldDB" id="A0AAJ1WR53"/>
<evidence type="ECO:0000256" key="1">
    <source>
        <dbReference type="ARBA" id="ARBA00007150"/>
    </source>
</evidence>
<comment type="function">
    <text evidence="7">Catalyzes the transfer of the diacylglyceryl group from phosphatidylglycerol to the sulfhydryl group of the N-terminal cysteine of a prolipoprotein, the first step in the formation of mature lipoproteins.</text>
</comment>
<feature type="binding site" evidence="7">
    <location>
        <position position="138"/>
    </location>
    <ligand>
        <name>a 1,2-diacyl-sn-glycero-3-phospho-(1'-sn-glycerol)</name>
        <dbReference type="ChEBI" id="CHEBI:64716"/>
    </ligand>
</feature>
<dbReference type="GO" id="GO:0005886">
    <property type="term" value="C:plasma membrane"/>
    <property type="evidence" value="ECO:0007669"/>
    <property type="project" value="UniProtKB-SubCell"/>
</dbReference>
<comment type="pathway">
    <text evidence="7">Protein modification; lipoprotein biosynthesis (diacylglyceryl transfer).</text>
</comment>
<dbReference type="PANTHER" id="PTHR30589">
    <property type="entry name" value="PROLIPOPROTEIN DIACYLGLYCERYL TRANSFERASE"/>
    <property type="match status" value="1"/>
</dbReference>
<dbReference type="GO" id="GO:0008961">
    <property type="term" value="F:phosphatidylglycerol-prolipoprotein diacylglyceryl transferase activity"/>
    <property type="evidence" value="ECO:0007669"/>
    <property type="project" value="UniProtKB-UniRule"/>
</dbReference>
<gene>
    <name evidence="7" type="primary">lgt</name>
    <name evidence="9" type="ORF">J2Z48_000101</name>
</gene>
<evidence type="ECO:0000256" key="6">
    <source>
        <dbReference type="ARBA" id="ARBA00023136"/>
    </source>
</evidence>
<evidence type="ECO:0000256" key="3">
    <source>
        <dbReference type="ARBA" id="ARBA00022679"/>
    </source>
</evidence>
<dbReference type="HAMAP" id="MF_01147">
    <property type="entry name" value="Lgt"/>
    <property type="match status" value="1"/>
</dbReference>
<comment type="caution">
    <text evidence="9">The sequence shown here is derived from an EMBL/GenBank/DDBJ whole genome shotgun (WGS) entry which is preliminary data.</text>
</comment>
<keyword evidence="6 7" id="KW-0472">Membrane</keyword>
<evidence type="ECO:0000256" key="5">
    <source>
        <dbReference type="ARBA" id="ARBA00022989"/>
    </source>
</evidence>
<keyword evidence="3 7" id="KW-0808">Transferase</keyword>
<sequence>MLSSYFAAINPVALELGPLKIHWYGIIMGSAVLLGLLLAVREGKRRGVKEDDLIDLVFWVIPAAIIGARLYYVLFEWSYYKDHPSEIIAIWNGGLAIHGGLIGAIVVGYWYVKRKNVAFLKVADIIAPSIILGQAIGRWGNFLNQEAHGGEVGRAFLEHLHLPRFIIDQMQINGTYYHPTFLYESLWNLAGFVLLLFMRRWNPKRGEIFFTYFAWYSLGRFFIEGLRTDSLTFTGPGWLESILNALWSPMKVVFKAGAMDSGNIRVAQLISLLLMLGAIFMIIWRRAKGIAKESYQDRDPEPKLEPEQSIEG</sequence>
<feature type="region of interest" description="Disordered" evidence="8">
    <location>
        <begin position="293"/>
        <end position="312"/>
    </location>
</feature>
<dbReference type="Proteomes" id="UP001238450">
    <property type="component" value="Unassembled WGS sequence"/>
</dbReference>
<evidence type="ECO:0000256" key="4">
    <source>
        <dbReference type="ARBA" id="ARBA00022692"/>
    </source>
</evidence>
<protein>
    <recommendedName>
        <fullName evidence="7">Phosphatidylglycerol--prolipoprotein diacylglyceryl transferase</fullName>
        <ecNumber evidence="7">2.5.1.145</ecNumber>
    </recommendedName>
</protein>
<keyword evidence="4 7" id="KW-0812">Transmembrane</keyword>
<feature type="transmembrane region" description="Helical" evidence="7">
    <location>
        <begin position="180"/>
        <end position="197"/>
    </location>
</feature>
<evidence type="ECO:0000256" key="8">
    <source>
        <dbReference type="SAM" id="MobiDB-lite"/>
    </source>
</evidence>
<dbReference type="GO" id="GO:0042158">
    <property type="term" value="P:lipoprotein biosynthetic process"/>
    <property type="evidence" value="ECO:0007669"/>
    <property type="project" value="UniProtKB-UniRule"/>
</dbReference>
<dbReference type="EMBL" id="JAUSUV010000001">
    <property type="protein sequence ID" value="MDQ0415943.1"/>
    <property type="molecule type" value="Genomic_DNA"/>
</dbReference>
<evidence type="ECO:0000256" key="2">
    <source>
        <dbReference type="ARBA" id="ARBA00022475"/>
    </source>
</evidence>
<keyword evidence="5 7" id="KW-1133">Transmembrane helix</keyword>
<feature type="transmembrane region" description="Helical" evidence="7">
    <location>
        <begin position="118"/>
        <end position="136"/>
    </location>
</feature>
<feature type="compositionally biased region" description="Basic and acidic residues" evidence="8">
    <location>
        <begin position="293"/>
        <end position="306"/>
    </location>
</feature>
<evidence type="ECO:0000313" key="9">
    <source>
        <dbReference type="EMBL" id="MDQ0415943.1"/>
    </source>
</evidence>
<feature type="transmembrane region" description="Helical" evidence="7">
    <location>
        <begin position="209"/>
        <end position="226"/>
    </location>
</feature>
<dbReference type="NCBIfam" id="TIGR00544">
    <property type="entry name" value="lgt"/>
    <property type="match status" value="1"/>
</dbReference>
<evidence type="ECO:0000313" key="10">
    <source>
        <dbReference type="Proteomes" id="UP001238450"/>
    </source>
</evidence>
<accession>A0AAJ1WR53</accession>
<dbReference type="Pfam" id="PF01790">
    <property type="entry name" value="LGT"/>
    <property type="match status" value="1"/>
</dbReference>
<dbReference type="PROSITE" id="PS01311">
    <property type="entry name" value="LGT"/>
    <property type="match status" value="1"/>
</dbReference>
<name>A0AAJ1WR53_9BACL</name>